<dbReference type="InterPro" id="IPR013216">
    <property type="entry name" value="Methyltransf_11"/>
</dbReference>
<dbReference type="SUPFAM" id="SSF53335">
    <property type="entry name" value="S-adenosyl-L-methionine-dependent methyltransferases"/>
    <property type="match status" value="1"/>
</dbReference>
<gene>
    <name evidence="3" type="ORF">GALL_228950</name>
</gene>
<organism evidence="3">
    <name type="scientific">mine drainage metagenome</name>
    <dbReference type="NCBI Taxonomy" id="410659"/>
    <lineage>
        <taxon>unclassified sequences</taxon>
        <taxon>metagenomes</taxon>
        <taxon>ecological metagenomes</taxon>
    </lineage>
</organism>
<dbReference type="InterPro" id="IPR029063">
    <property type="entry name" value="SAM-dependent_MTases_sf"/>
</dbReference>
<dbReference type="PANTHER" id="PTHR44068:SF11">
    <property type="entry name" value="GERANYL DIPHOSPHATE 2-C-METHYLTRANSFERASE"/>
    <property type="match status" value="1"/>
</dbReference>
<comment type="caution">
    <text evidence="3">The sequence shown here is derived from an EMBL/GenBank/DDBJ whole genome shotgun (WGS) entry which is preliminary data.</text>
</comment>
<dbReference type="EMBL" id="MLJW01000173">
    <property type="protein sequence ID" value="OIQ95090.1"/>
    <property type="molecule type" value="Genomic_DNA"/>
</dbReference>
<accession>A0A1J5RI27</accession>
<protein>
    <submittedName>
        <fullName evidence="3">Putative S-adenosylmethionine-dependent methyltransferase</fullName>
        <ecNumber evidence="3">2.1.1.-</ecNumber>
    </submittedName>
</protein>
<feature type="domain" description="Methyltransferase type 11" evidence="2">
    <location>
        <begin position="49"/>
        <end position="146"/>
    </location>
</feature>
<reference evidence="3" key="1">
    <citation type="submission" date="2016-10" db="EMBL/GenBank/DDBJ databases">
        <title>Sequence of Gallionella enrichment culture.</title>
        <authorList>
            <person name="Poehlein A."/>
            <person name="Muehling M."/>
            <person name="Daniel R."/>
        </authorList>
    </citation>
    <scope>NUCLEOTIDE SEQUENCE</scope>
</reference>
<dbReference type="EC" id="2.1.1.-" evidence="3"/>
<dbReference type="Gene3D" id="3.40.50.150">
    <property type="entry name" value="Vaccinia Virus protein VP39"/>
    <property type="match status" value="1"/>
</dbReference>
<dbReference type="AlphaFoldDB" id="A0A1J5RI27"/>
<dbReference type="Pfam" id="PF08241">
    <property type="entry name" value="Methyltransf_11"/>
    <property type="match status" value="1"/>
</dbReference>
<dbReference type="InterPro" id="IPR050447">
    <property type="entry name" value="Erg6_SMT_methyltransf"/>
</dbReference>
<dbReference type="GO" id="GO:0008757">
    <property type="term" value="F:S-adenosylmethionine-dependent methyltransferase activity"/>
    <property type="evidence" value="ECO:0007669"/>
    <property type="project" value="InterPro"/>
</dbReference>
<keyword evidence="1 3" id="KW-0808">Transferase</keyword>
<dbReference type="GO" id="GO:0032259">
    <property type="term" value="P:methylation"/>
    <property type="evidence" value="ECO:0007669"/>
    <property type="project" value="UniProtKB-KW"/>
</dbReference>
<evidence type="ECO:0000313" key="3">
    <source>
        <dbReference type="EMBL" id="OIQ95090.1"/>
    </source>
</evidence>
<proteinExistence type="predicted"/>
<dbReference type="CDD" id="cd02440">
    <property type="entry name" value="AdoMet_MTases"/>
    <property type="match status" value="1"/>
</dbReference>
<keyword evidence="3" id="KW-0489">Methyltransferase</keyword>
<sequence>MVWHAIGLQLRHPRGWPGRLIGHVMRLANHRPNRLAVDALELVPGQHVLELGCGPGAAVARMAARGARVTGIDQSEAMLAQARRRNRRHVVAGQVALRLGQWHRLPVADGAADRVLAVNVAYFWEDAAGVLAEIRRVLAQNGLLVLYVTAADSMRGWKFADAATHRLYDEDSLAALLSGGGFVLADLRRVRAGPGVAGLVARCRKAPVRKDA</sequence>
<evidence type="ECO:0000259" key="2">
    <source>
        <dbReference type="Pfam" id="PF08241"/>
    </source>
</evidence>
<dbReference type="PANTHER" id="PTHR44068">
    <property type="entry name" value="ZGC:194242"/>
    <property type="match status" value="1"/>
</dbReference>
<evidence type="ECO:0000256" key="1">
    <source>
        <dbReference type="ARBA" id="ARBA00022679"/>
    </source>
</evidence>
<name>A0A1J5RI27_9ZZZZ</name>